<sequence>MKNDELDMNHLDALFAQERDALPVVSDAFLARVLTDAQNAHEKPARPQPRLQWYQKLLAAGEWPSMAALTACAVFGLYIGYSSSAGMVLGIESEIAQDEGYEMDNSFGETTLFDVAFLENAS</sequence>
<dbReference type="EMBL" id="BSNN01000002">
    <property type="protein sequence ID" value="GLQ34650.1"/>
    <property type="molecule type" value="Genomic_DNA"/>
</dbReference>
<name>A0ABQ5VTI1_9RHOB</name>
<proteinExistence type="predicted"/>
<comment type="caution">
    <text evidence="1">The sequence shown here is derived from an EMBL/GenBank/DDBJ whole genome shotgun (WGS) entry which is preliminary data.</text>
</comment>
<gene>
    <name evidence="1" type="ORF">GCM10007939_09330</name>
</gene>
<organism evidence="1 2">
    <name type="scientific">Amylibacter marinus</name>
    <dbReference type="NCBI Taxonomy" id="1475483"/>
    <lineage>
        <taxon>Bacteria</taxon>
        <taxon>Pseudomonadati</taxon>
        <taxon>Pseudomonadota</taxon>
        <taxon>Alphaproteobacteria</taxon>
        <taxon>Rhodobacterales</taxon>
        <taxon>Paracoccaceae</taxon>
        <taxon>Amylibacter</taxon>
    </lineage>
</organism>
<dbReference type="RefSeq" id="WP_284376546.1">
    <property type="nucleotide sequence ID" value="NZ_BSNN01000002.1"/>
</dbReference>
<evidence type="ECO:0008006" key="3">
    <source>
        <dbReference type="Google" id="ProtNLM"/>
    </source>
</evidence>
<keyword evidence="2" id="KW-1185">Reference proteome</keyword>
<dbReference type="Proteomes" id="UP001156694">
    <property type="component" value="Unassembled WGS sequence"/>
</dbReference>
<evidence type="ECO:0000313" key="1">
    <source>
        <dbReference type="EMBL" id="GLQ34650.1"/>
    </source>
</evidence>
<protein>
    <recommendedName>
        <fullName evidence="3">Dihydroorotate dehydrogenase</fullName>
    </recommendedName>
</protein>
<evidence type="ECO:0000313" key="2">
    <source>
        <dbReference type="Proteomes" id="UP001156694"/>
    </source>
</evidence>
<reference evidence="2" key="1">
    <citation type="journal article" date="2019" name="Int. J. Syst. Evol. Microbiol.">
        <title>The Global Catalogue of Microorganisms (GCM) 10K type strain sequencing project: providing services to taxonomists for standard genome sequencing and annotation.</title>
        <authorList>
            <consortium name="The Broad Institute Genomics Platform"/>
            <consortium name="The Broad Institute Genome Sequencing Center for Infectious Disease"/>
            <person name="Wu L."/>
            <person name="Ma J."/>
        </authorList>
    </citation>
    <scope>NUCLEOTIDE SEQUENCE [LARGE SCALE GENOMIC DNA]</scope>
    <source>
        <strain evidence="2">NBRC 110140</strain>
    </source>
</reference>
<accession>A0ABQ5VTI1</accession>